<name>A0A0A8Y5Y6_ARUDO</name>
<evidence type="ECO:0000313" key="1">
    <source>
        <dbReference type="EMBL" id="JAD21414.1"/>
    </source>
</evidence>
<sequence>MLIKNQFLPLKKIKAQIEYPSIGI</sequence>
<reference evidence="1" key="1">
    <citation type="submission" date="2014-09" db="EMBL/GenBank/DDBJ databases">
        <authorList>
            <person name="Magalhaes I.L.F."/>
            <person name="Oliveira U."/>
            <person name="Santos F.R."/>
            <person name="Vidigal T.H.D.A."/>
            <person name="Brescovit A.D."/>
            <person name="Santos A.J."/>
        </authorList>
    </citation>
    <scope>NUCLEOTIDE SEQUENCE</scope>
    <source>
        <tissue evidence="1">Shoot tissue taken approximately 20 cm above the soil surface</tissue>
    </source>
</reference>
<accession>A0A0A8Y5Y6</accession>
<organism evidence="1">
    <name type="scientific">Arundo donax</name>
    <name type="common">Giant reed</name>
    <name type="synonym">Donax arundinaceus</name>
    <dbReference type="NCBI Taxonomy" id="35708"/>
    <lineage>
        <taxon>Eukaryota</taxon>
        <taxon>Viridiplantae</taxon>
        <taxon>Streptophyta</taxon>
        <taxon>Embryophyta</taxon>
        <taxon>Tracheophyta</taxon>
        <taxon>Spermatophyta</taxon>
        <taxon>Magnoliopsida</taxon>
        <taxon>Liliopsida</taxon>
        <taxon>Poales</taxon>
        <taxon>Poaceae</taxon>
        <taxon>PACMAD clade</taxon>
        <taxon>Arundinoideae</taxon>
        <taxon>Arundineae</taxon>
        <taxon>Arundo</taxon>
    </lineage>
</organism>
<reference evidence="1" key="2">
    <citation type="journal article" date="2015" name="Data Brief">
        <title>Shoot transcriptome of the giant reed, Arundo donax.</title>
        <authorList>
            <person name="Barrero R.A."/>
            <person name="Guerrero F.D."/>
            <person name="Moolhuijzen P."/>
            <person name="Goolsby J.A."/>
            <person name="Tidwell J."/>
            <person name="Bellgard S.E."/>
            <person name="Bellgard M.I."/>
        </authorList>
    </citation>
    <scope>NUCLEOTIDE SEQUENCE</scope>
    <source>
        <tissue evidence="1">Shoot tissue taken approximately 20 cm above the soil surface</tissue>
    </source>
</reference>
<proteinExistence type="predicted"/>
<dbReference type="EMBL" id="GBRH01276481">
    <property type="protein sequence ID" value="JAD21414.1"/>
    <property type="molecule type" value="Transcribed_RNA"/>
</dbReference>
<dbReference type="AlphaFoldDB" id="A0A0A8Y5Y6"/>
<protein>
    <submittedName>
        <fullName evidence="1">Uncharacterized protein</fullName>
    </submittedName>
</protein>